<keyword evidence="8" id="KW-1208">Phospholipid metabolism</keyword>
<evidence type="ECO:0000259" key="11">
    <source>
        <dbReference type="PROSITE" id="PS50146"/>
    </source>
</evidence>
<evidence type="ECO:0000256" key="3">
    <source>
        <dbReference type="ARBA" id="ARBA00022679"/>
    </source>
</evidence>
<dbReference type="PANTHER" id="PTHR12358:SF106">
    <property type="entry name" value="LIPID KINASE YEGS"/>
    <property type="match status" value="1"/>
</dbReference>
<dbReference type="InterPro" id="IPR001206">
    <property type="entry name" value="Diacylglycerol_kinase_cat_dom"/>
</dbReference>
<dbReference type="EMBL" id="JBHLSV010000036">
    <property type="protein sequence ID" value="MFC0676017.1"/>
    <property type="molecule type" value="Genomic_DNA"/>
</dbReference>
<name>A0ABV6RHZ8_9MICO</name>
<keyword evidence="7" id="KW-0444">Lipid biosynthesis</keyword>
<keyword evidence="7" id="KW-0443">Lipid metabolism</keyword>
<accession>A0ABV6RHZ8</accession>
<keyword evidence="9" id="KW-0175">Coiled coil</keyword>
<dbReference type="PROSITE" id="PS50146">
    <property type="entry name" value="DAGK"/>
    <property type="match status" value="1"/>
</dbReference>
<evidence type="ECO:0000256" key="8">
    <source>
        <dbReference type="ARBA" id="ARBA00023264"/>
    </source>
</evidence>
<feature type="coiled-coil region" evidence="9">
    <location>
        <begin position="22"/>
        <end position="66"/>
    </location>
</feature>
<keyword evidence="5 12" id="KW-0418">Kinase</keyword>
<keyword evidence="3 12" id="KW-0808">Transferase</keyword>
<keyword evidence="10" id="KW-0812">Transmembrane</keyword>
<feature type="transmembrane region" description="Helical" evidence="10">
    <location>
        <begin position="6"/>
        <end position="26"/>
    </location>
</feature>
<dbReference type="SMART" id="SM00046">
    <property type="entry name" value="DAGKc"/>
    <property type="match status" value="1"/>
</dbReference>
<keyword evidence="13" id="KW-1185">Reference proteome</keyword>
<evidence type="ECO:0000256" key="9">
    <source>
        <dbReference type="SAM" id="Coils"/>
    </source>
</evidence>
<dbReference type="InterPro" id="IPR050187">
    <property type="entry name" value="Lipid_Phosphate_FormReg"/>
</dbReference>
<evidence type="ECO:0000313" key="12">
    <source>
        <dbReference type="EMBL" id="MFC0676017.1"/>
    </source>
</evidence>
<evidence type="ECO:0000256" key="10">
    <source>
        <dbReference type="SAM" id="Phobius"/>
    </source>
</evidence>
<sequence length="390" mass="41421">MDLSGVLILASLLIGLLVVVMLAVLLRRQEATRRELAQLRARLHSERLLTQEVAQASRAARALEADGEQEPVSYDRAAPIHHLAVVMNPVKYPQPERFRAEVEQAMRRSIGSIQLSFYETTRDDAGHGQATQAVRDGADLVLAAGGDGTVREVASALAGGPVRMGIIPGGTGNLLARNLDVPLENVQAAVEHAITGIDHRIDVGWLQSGMSVQAAERAPKRIFLVISGYGADAEIVGATDVKLKRRFGWPAYVLAGLGKLAGRSHEVVVSLPGGTEQILQARTVLIGNVGKLPGGITLMPDATIDNGHLEILALGWRGAAGFGQILTQVVNPRLSAGPRLSTMQRFLTRSVTVASSKPMPVQLDGDTEAPATHLIAAVEPAALIIRAGDR</sequence>
<evidence type="ECO:0000256" key="4">
    <source>
        <dbReference type="ARBA" id="ARBA00022741"/>
    </source>
</evidence>
<evidence type="ECO:0000256" key="2">
    <source>
        <dbReference type="ARBA" id="ARBA00005983"/>
    </source>
</evidence>
<evidence type="ECO:0000256" key="7">
    <source>
        <dbReference type="ARBA" id="ARBA00023209"/>
    </source>
</evidence>
<keyword evidence="4" id="KW-0547">Nucleotide-binding</keyword>
<evidence type="ECO:0000256" key="5">
    <source>
        <dbReference type="ARBA" id="ARBA00022777"/>
    </source>
</evidence>
<dbReference type="SUPFAM" id="SSF111331">
    <property type="entry name" value="NAD kinase/diacylglycerol kinase-like"/>
    <property type="match status" value="1"/>
</dbReference>
<organism evidence="12 13">
    <name type="scientific">Brachybacterium hainanense</name>
    <dbReference type="NCBI Taxonomy" id="1541174"/>
    <lineage>
        <taxon>Bacteria</taxon>
        <taxon>Bacillati</taxon>
        <taxon>Actinomycetota</taxon>
        <taxon>Actinomycetes</taxon>
        <taxon>Micrococcales</taxon>
        <taxon>Dermabacteraceae</taxon>
        <taxon>Brachybacterium</taxon>
    </lineage>
</organism>
<keyword evidence="7" id="KW-0594">Phospholipid biosynthesis</keyword>
<dbReference type="Gene3D" id="2.60.200.40">
    <property type="match status" value="1"/>
</dbReference>
<dbReference type="Pfam" id="PF19279">
    <property type="entry name" value="YegS_C"/>
    <property type="match status" value="1"/>
</dbReference>
<evidence type="ECO:0000256" key="1">
    <source>
        <dbReference type="ARBA" id="ARBA00001946"/>
    </source>
</evidence>
<dbReference type="InterPro" id="IPR017438">
    <property type="entry name" value="ATP-NAD_kinase_N"/>
</dbReference>
<dbReference type="RefSeq" id="WP_376983061.1">
    <property type="nucleotide sequence ID" value="NZ_JBHLSV010000036.1"/>
</dbReference>
<comment type="cofactor">
    <cofactor evidence="1">
        <name>Mg(2+)</name>
        <dbReference type="ChEBI" id="CHEBI:18420"/>
    </cofactor>
</comment>
<dbReference type="GO" id="GO:0016301">
    <property type="term" value="F:kinase activity"/>
    <property type="evidence" value="ECO:0007669"/>
    <property type="project" value="UniProtKB-KW"/>
</dbReference>
<feature type="domain" description="DAGKc" evidence="11">
    <location>
        <begin position="78"/>
        <end position="210"/>
    </location>
</feature>
<dbReference type="PANTHER" id="PTHR12358">
    <property type="entry name" value="SPHINGOSINE KINASE"/>
    <property type="match status" value="1"/>
</dbReference>
<comment type="similarity">
    <text evidence="2">Belongs to the diacylglycerol/lipid kinase family.</text>
</comment>
<dbReference type="InterPro" id="IPR016064">
    <property type="entry name" value="NAD/diacylglycerol_kinase_sf"/>
</dbReference>
<comment type="caution">
    <text evidence="12">The sequence shown here is derived from an EMBL/GenBank/DDBJ whole genome shotgun (WGS) entry which is preliminary data.</text>
</comment>
<dbReference type="Gene3D" id="3.40.50.10330">
    <property type="entry name" value="Probable inorganic polyphosphate/atp-NAD kinase, domain 1"/>
    <property type="match status" value="1"/>
</dbReference>
<keyword evidence="10" id="KW-1133">Transmembrane helix</keyword>
<keyword evidence="6" id="KW-0067">ATP-binding</keyword>
<dbReference type="Pfam" id="PF00781">
    <property type="entry name" value="DAGK_cat"/>
    <property type="match status" value="1"/>
</dbReference>
<dbReference type="EC" id="2.7.1.-" evidence="12"/>
<reference evidence="12 13" key="1">
    <citation type="submission" date="2024-09" db="EMBL/GenBank/DDBJ databases">
        <authorList>
            <person name="Sun Q."/>
            <person name="Mori K."/>
        </authorList>
    </citation>
    <scope>NUCLEOTIDE SEQUENCE [LARGE SCALE GENOMIC DNA]</scope>
    <source>
        <strain evidence="12 13">CICC 10874</strain>
    </source>
</reference>
<keyword evidence="10" id="KW-0472">Membrane</keyword>
<proteinExistence type="inferred from homology"/>
<dbReference type="Proteomes" id="UP001589793">
    <property type="component" value="Unassembled WGS sequence"/>
</dbReference>
<evidence type="ECO:0000256" key="6">
    <source>
        <dbReference type="ARBA" id="ARBA00022840"/>
    </source>
</evidence>
<protein>
    <submittedName>
        <fullName evidence="12">Diacylglycerol/lipid kinase family protein</fullName>
        <ecNumber evidence="12">2.7.1.-</ecNumber>
    </submittedName>
</protein>
<dbReference type="InterPro" id="IPR045540">
    <property type="entry name" value="YegS/DAGK_C"/>
</dbReference>
<gene>
    <name evidence="12" type="ORF">ACFFF6_18870</name>
</gene>
<evidence type="ECO:0000313" key="13">
    <source>
        <dbReference type="Proteomes" id="UP001589793"/>
    </source>
</evidence>